<dbReference type="Gene3D" id="2.30.30.240">
    <property type="entry name" value="PRC-barrel domain"/>
    <property type="match status" value="1"/>
</dbReference>
<dbReference type="PANTHER" id="PTHR36505">
    <property type="entry name" value="BLR1072 PROTEIN"/>
    <property type="match status" value="1"/>
</dbReference>
<sequence>MKRTTLAIAIAALCTGMSSGVLAEDNQEENGQPEGALEQQEEAVDEQDDAQGEQPAAMKGDNAESSSDADQDESDDPNDLMSRQISDIEGMTVVNMQDEEIGDIDRIVEHKESGDLYAVISIGGVWGIGADEVALPLGEIEMKDDQLVTSTTYGSEEIEATAEQYDEDNFSQIDNSMTLTQAQQHPN</sequence>
<protein>
    <submittedName>
        <fullName evidence="4">PRC-barrel domain-containing protein</fullName>
    </submittedName>
</protein>
<evidence type="ECO:0000313" key="4">
    <source>
        <dbReference type="EMBL" id="MBE0405094.1"/>
    </source>
</evidence>
<dbReference type="Proteomes" id="UP000754821">
    <property type="component" value="Unassembled WGS sequence"/>
</dbReference>
<feature type="compositionally biased region" description="Acidic residues" evidence="1">
    <location>
        <begin position="67"/>
        <end position="78"/>
    </location>
</feature>
<feature type="domain" description="PRC-barrel" evidence="3">
    <location>
        <begin position="84"/>
        <end position="152"/>
    </location>
</feature>
<dbReference type="InterPro" id="IPR011033">
    <property type="entry name" value="PRC_barrel-like_sf"/>
</dbReference>
<feature type="compositionally biased region" description="Acidic residues" evidence="1">
    <location>
        <begin position="39"/>
        <end position="51"/>
    </location>
</feature>
<keyword evidence="2" id="KW-0732">Signal</keyword>
<proteinExistence type="predicted"/>
<reference evidence="4 5" key="1">
    <citation type="submission" date="2020-07" db="EMBL/GenBank/DDBJ databases">
        <title>Halophilic bacteria isolated from french cheeses.</title>
        <authorList>
            <person name="Kothe C.I."/>
            <person name="Farah-Kraiem B."/>
            <person name="Renault P."/>
            <person name="Dridi B."/>
        </authorList>
    </citation>
    <scope>NUCLEOTIDE SEQUENCE [LARGE SCALE GENOMIC DNA]</scope>
    <source>
        <strain evidence="4 5">FME16</strain>
    </source>
</reference>
<feature type="signal peptide" evidence="2">
    <location>
        <begin position="1"/>
        <end position="23"/>
    </location>
</feature>
<evidence type="ECO:0000256" key="1">
    <source>
        <dbReference type="SAM" id="MobiDB-lite"/>
    </source>
</evidence>
<feature type="chain" id="PRO_5047288610" evidence="2">
    <location>
        <begin position="24"/>
        <end position="187"/>
    </location>
</feature>
<accession>A0ABR9FGE0</accession>
<organism evidence="4 5">
    <name type="scientific">Halomonas citrativorans</name>
    <dbReference type="NCBI Taxonomy" id="2742612"/>
    <lineage>
        <taxon>Bacteria</taxon>
        <taxon>Pseudomonadati</taxon>
        <taxon>Pseudomonadota</taxon>
        <taxon>Gammaproteobacteria</taxon>
        <taxon>Oceanospirillales</taxon>
        <taxon>Halomonadaceae</taxon>
        <taxon>Halomonas</taxon>
    </lineage>
</organism>
<dbReference type="SUPFAM" id="SSF50346">
    <property type="entry name" value="PRC-barrel domain"/>
    <property type="match status" value="1"/>
</dbReference>
<evidence type="ECO:0000313" key="5">
    <source>
        <dbReference type="Proteomes" id="UP000754821"/>
    </source>
</evidence>
<evidence type="ECO:0000259" key="3">
    <source>
        <dbReference type="Pfam" id="PF05239"/>
    </source>
</evidence>
<gene>
    <name evidence="4" type="ORF">EI163_16255</name>
</gene>
<feature type="region of interest" description="Disordered" evidence="1">
    <location>
        <begin position="21"/>
        <end position="91"/>
    </location>
</feature>
<keyword evidence="5" id="KW-1185">Reference proteome</keyword>
<name>A0ABR9FGE0_9GAMM</name>
<evidence type="ECO:0000256" key="2">
    <source>
        <dbReference type="SAM" id="SignalP"/>
    </source>
</evidence>
<dbReference type="Pfam" id="PF05239">
    <property type="entry name" value="PRC"/>
    <property type="match status" value="1"/>
</dbReference>
<comment type="caution">
    <text evidence="4">The sequence shown here is derived from an EMBL/GenBank/DDBJ whole genome shotgun (WGS) entry which is preliminary data.</text>
</comment>
<dbReference type="InterPro" id="IPR027275">
    <property type="entry name" value="PRC-brl_dom"/>
</dbReference>
<dbReference type="EMBL" id="RRZC01000024">
    <property type="protein sequence ID" value="MBE0405094.1"/>
    <property type="molecule type" value="Genomic_DNA"/>
</dbReference>
<dbReference type="PANTHER" id="PTHR36505:SF1">
    <property type="entry name" value="BLR1072 PROTEIN"/>
    <property type="match status" value="1"/>
</dbReference>
<dbReference type="RefSeq" id="WP_192528524.1">
    <property type="nucleotide sequence ID" value="NZ_RRZC01000024.1"/>
</dbReference>